<comment type="caution">
    <text evidence="7">The sequence shown here is derived from an EMBL/GenBank/DDBJ whole genome shotgun (WGS) entry which is preliminary data.</text>
</comment>
<feature type="transmembrane region" description="Helical" evidence="6">
    <location>
        <begin position="37"/>
        <end position="58"/>
    </location>
</feature>
<dbReference type="Pfam" id="PF09446">
    <property type="entry name" value="VMA21"/>
    <property type="match status" value="1"/>
</dbReference>
<comment type="subcellular location">
    <subcellularLocation>
        <location evidence="6">Endoplasmic reticulum membrane</location>
        <topology evidence="6">Multi-pass membrane protein</topology>
    </subcellularLocation>
    <subcellularLocation>
        <location evidence="6">Endoplasmic reticulum-Golgi intermediate compartment membrane</location>
        <topology evidence="6">Multi-pass membrane protein</topology>
    </subcellularLocation>
    <subcellularLocation>
        <location evidence="6">Cytoplasmic vesicle</location>
        <location evidence="6">COPII-coated vesicle membrane</location>
        <topology evidence="6">Multi-pass membrane protein</topology>
    </subcellularLocation>
</comment>
<dbReference type="PANTHER" id="PTHR31792">
    <property type="entry name" value="VACUOLAR ATPASE ASSEMBLY INTEGRAL MEMBRANE PROTEIN VMA21"/>
    <property type="match status" value="1"/>
</dbReference>
<name>W9CQ27_SCLBF</name>
<dbReference type="AlphaFoldDB" id="W9CQ27"/>
<keyword evidence="5 6" id="KW-0968">Cytoplasmic vesicle</keyword>
<keyword evidence="4 6" id="KW-0472">Membrane</keyword>
<keyword evidence="8" id="KW-1185">Reference proteome</keyword>
<organism evidence="7 8">
    <name type="scientific">Sclerotinia borealis (strain F-4128)</name>
    <dbReference type="NCBI Taxonomy" id="1432307"/>
    <lineage>
        <taxon>Eukaryota</taxon>
        <taxon>Fungi</taxon>
        <taxon>Dikarya</taxon>
        <taxon>Ascomycota</taxon>
        <taxon>Pezizomycotina</taxon>
        <taxon>Leotiomycetes</taxon>
        <taxon>Helotiales</taxon>
        <taxon>Sclerotiniaceae</taxon>
        <taxon>Sclerotinia</taxon>
    </lineage>
</organism>
<evidence type="ECO:0000256" key="2">
    <source>
        <dbReference type="ARBA" id="ARBA00022824"/>
    </source>
</evidence>
<dbReference type="HAMAP" id="MF_03058">
    <property type="entry name" value="VMA21"/>
    <property type="match status" value="1"/>
</dbReference>
<gene>
    <name evidence="7" type="ORF">SBOR_0760</name>
</gene>
<comment type="function">
    <text evidence="6">Required for the assembly of the V0 complex of the vacuolar ATPase (V-ATPase) in the endoplasmic reticulum.</text>
</comment>
<dbReference type="OrthoDB" id="160405at2759"/>
<dbReference type="GO" id="GO:0033116">
    <property type="term" value="C:endoplasmic reticulum-Golgi intermediate compartment membrane"/>
    <property type="evidence" value="ECO:0007669"/>
    <property type="project" value="UniProtKB-SubCell"/>
</dbReference>
<dbReference type="STRING" id="1432307.W9CQ27"/>
<keyword evidence="1 6" id="KW-0812">Transmembrane</keyword>
<dbReference type="Proteomes" id="UP000019487">
    <property type="component" value="Unassembled WGS sequence"/>
</dbReference>
<dbReference type="EMBL" id="AYSA01000028">
    <property type="protein sequence ID" value="ESZ98902.1"/>
    <property type="molecule type" value="Genomic_DNA"/>
</dbReference>
<proteinExistence type="inferred from homology"/>
<comment type="similarity">
    <text evidence="6">Belongs to the VMA21 family.</text>
</comment>
<comment type="caution">
    <text evidence="6">Lacks conserved residue(s) required for the propagation of feature annotation.</text>
</comment>
<dbReference type="GO" id="GO:0012507">
    <property type="term" value="C:ER to Golgi transport vesicle membrane"/>
    <property type="evidence" value="ECO:0007669"/>
    <property type="project" value="UniProtKB-SubCell"/>
</dbReference>
<feature type="transmembrane region" description="Helical" evidence="6">
    <location>
        <begin position="70"/>
        <end position="89"/>
    </location>
</feature>
<reference evidence="7 8" key="1">
    <citation type="journal article" date="2014" name="Genome Announc.">
        <title>Draft genome sequence of Sclerotinia borealis, a psychrophilic plant pathogenic fungus.</title>
        <authorList>
            <person name="Mardanov A.V."/>
            <person name="Beletsky A.V."/>
            <person name="Kadnikov V.V."/>
            <person name="Ignatov A.N."/>
            <person name="Ravin N.V."/>
        </authorList>
    </citation>
    <scope>NUCLEOTIDE SEQUENCE [LARGE SCALE GENOMIC DNA]</scope>
    <source>
        <strain evidence="8">F-4157</strain>
    </source>
</reference>
<protein>
    <submittedName>
        <fullName evidence="7">VMA21-like domain-containing protein</fullName>
    </submittedName>
</protein>
<evidence type="ECO:0000313" key="8">
    <source>
        <dbReference type="Proteomes" id="UP000019487"/>
    </source>
</evidence>
<evidence type="ECO:0000256" key="3">
    <source>
        <dbReference type="ARBA" id="ARBA00022989"/>
    </source>
</evidence>
<keyword evidence="3 6" id="KW-1133">Transmembrane helix</keyword>
<dbReference type="PANTHER" id="PTHR31792:SF3">
    <property type="entry name" value="VACUOLAR ATPASE ASSEMBLY INTEGRAL MEMBRANE PROTEIN VMA21"/>
    <property type="match status" value="1"/>
</dbReference>
<evidence type="ECO:0000256" key="5">
    <source>
        <dbReference type="ARBA" id="ARBA00023329"/>
    </source>
</evidence>
<dbReference type="HOGENOM" id="CLU_154717_1_1_1"/>
<sequence>MSTQRKTPNITGSEKEAAFKPIAGEKSNIAPAVPAHVIIKLLGFTLAMVVAPIGSYFLTLDLIFRGNSTFAGATAAIMANVVLVGYVIVAMREDQSEAIEAAAEKERDSKKDL</sequence>
<evidence type="ECO:0000256" key="1">
    <source>
        <dbReference type="ARBA" id="ARBA00022692"/>
    </source>
</evidence>
<evidence type="ECO:0000256" key="6">
    <source>
        <dbReference type="HAMAP-Rule" id="MF_03058"/>
    </source>
</evidence>
<evidence type="ECO:0000313" key="7">
    <source>
        <dbReference type="EMBL" id="ESZ98902.1"/>
    </source>
</evidence>
<keyword evidence="2 6" id="KW-0256">Endoplasmic reticulum</keyword>
<dbReference type="GO" id="GO:0070072">
    <property type="term" value="P:vacuolar proton-transporting V-type ATPase complex assembly"/>
    <property type="evidence" value="ECO:0007669"/>
    <property type="project" value="UniProtKB-UniRule"/>
</dbReference>
<accession>W9CQ27</accession>
<dbReference type="GO" id="GO:0005789">
    <property type="term" value="C:endoplasmic reticulum membrane"/>
    <property type="evidence" value="ECO:0007669"/>
    <property type="project" value="UniProtKB-SubCell"/>
</dbReference>
<evidence type="ECO:0000256" key="4">
    <source>
        <dbReference type="ARBA" id="ARBA00023136"/>
    </source>
</evidence>
<dbReference type="InterPro" id="IPR019013">
    <property type="entry name" value="Vma21"/>
</dbReference>